<dbReference type="Gene3D" id="3.30.780.10">
    <property type="entry name" value="SUI1-like domain"/>
    <property type="match status" value="1"/>
</dbReference>
<dbReference type="InterPro" id="IPR036877">
    <property type="entry name" value="SUI1_dom_sf"/>
</dbReference>
<name>A0ABQ1HXB0_9ALTE</name>
<dbReference type="PANTHER" id="PTHR12789">
    <property type="entry name" value="DENSITY-REGULATED PROTEIN HOMOLOG"/>
    <property type="match status" value="1"/>
</dbReference>
<reference evidence="6" key="1">
    <citation type="journal article" date="2019" name="Int. J. Syst. Evol. Microbiol.">
        <title>The Global Catalogue of Microorganisms (GCM) 10K type strain sequencing project: providing services to taxonomists for standard genome sequencing and annotation.</title>
        <authorList>
            <consortium name="The Broad Institute Genomics Platform"/>
            <consortium name="The Broad Institute Genome Sequencing Center for Infectious Disease"/>
            <person name="Wu L."/>
            <person name="Ma J."/>
        </authorList>
    </citation>
    <scope>NUCLEOTIDE SEQUENCE [LARGE SCALE GENOMIC DNA]</scope>
    <source>
        <strain evidence="6">CGMCC 1.10131</strain>
    </source>
</reference>
<sequence>MSLKDQLSQLVYSTDQGRIEPEQQQETIPESDGFIKIRRETKGRKGKGVTCLSGFGLSETELKALSKEMKKLCGVGGSVKDYVIEIQGDQRDKLENWLQQKGYKTKRIGG</sequence>
<keyword evidence="2" id="KW-0810">Translation regulation</keyword>
<dbReference type="Pfam" id="PF01253">
    <property type="entry name" value="SUI1"/>
    <property type="match status" value="1"/>
</dbReference>
<evidence type="ECO:0000256" key="3">
    <source>
        <dbReference type="ARBA" id="ARBA00022917"/>
    </source>
</evidence>
<evidence type="ECO:0000256" key="1">
    <source>
        <dbReference type="ARBA" id="ARBA00005422"/>
    </source>
</evidence>
<feature type="domain" description="SUI1" evidence="4">
    <location>
        <begin position="39"/>
        <end position="102"/>
    </location>
</feature>
<evidence type="ECO:0000256" key="2">
    <source>
        <dbReference type="ARBA" id="ARBA00022845"/>
    </source>
</evidence>
<dbReference type="PROSITE" id="PS50296">
    <property type="entry name" value="SUI1"/>
    <property type="match status" value="1"/>
</dbReference>
<dbReference type="NCBIfam" id="NF006536">
    <property type="entry name" value="PRK09019.1"/>
    <property type="match status" value="1"/>
</dbReference>
<dbReference type="Proteomes" id="UP000651977">
    <property type="component" value="Unassembled WGS sequence"/>
</dbReference>
<keyword evidence="6" id="KW-1185">Reference proteome</keyword>
<dbReference type="CDD" id="cd11567">
    <property type="entry name" value="YciH_like"/>
    <property type="match status" value="1"/>
</dbReference>
<organism evidence="5 6">
    <name type="scientific">Agarivorans gilvus</name>
    <dbReference type="NCBI Taxonomy" id="680279"/>
    <lineage>
        <taxon>Bacteria</taxon>
        <taxon>Pseudomonadati</taxon>
        <taxon>Pseudomonadota</taxon>
        <taxon>Gammaproteobacteria</taxon>
        <taxon>Alteromonadales</taxon>
        <taxon>Alteromonadaceae</taxon>
        <taxon>Agarivorans</taxon>
    </lineage>
</organism>
<evidence type="ECO:0000313" key="5">
    <source>
        <dbReference type="EMBL" id="GGA93628.1"/>
    </source>
</evidence>
<dbReference type="SUPFAM" id="SSF55159">
    <property type="entry name" value="eIF1-like"/>
    <property type="match status" value="1"/>
</dbReference>
<dbReference type="InterPro" id="IPR050318">
    <property type="entry name" value="DENR/SUI1_TIF"/>
</dbReference>
<protein>
    <submittedName>
        <fullName evidence="5">Translation initiation factor</fullName>
    </submittedName>
</protein>
<dbReference type="EMBL" id="BMDY01000001">
    <property type="protein sequence ID" value="GGA93628.1"/>
    <property type="molecule type" value="Genomic_DNA"/>
</dbReference>
<dbReference type="GO" id="GO:0003743">
    <property type="term" value="F:translation initiation factor activity"/>
    <property type="evidence" value="ECO:0007669"/>
    <property type="project" value="UniProtKB-KW"/>
</dbReference>
<keyword evidence="3" id="KW-0648">Protein biosynthesis</keyword>
<keyword evidence="5" id="KW-0396">Initiation factor</keyword>
<dbReference type="InterPro" id="IPR001950">
    <property type="entry name" value="SUI1"/>
</dbReference>
<proteinExistence type="inferred from homology"/>
<dbReference type="InterPro" id="IPR005872">
    <property type="entry name" value="SUI1_arc_bac"/>
</dbReference>
<dbReference type="PANTHER" id="PTHR12789:SF0">
    <property type="entry name" value="DENSITY-REGULATED PROTEIN"/>
    <property type="match status" value="1"/>
</dbReference>
<dbReference type="NCBIfam" id="TIGR01158">
    <property type="entry name" value="SUI1_rel"/>
    <property type="match status" value="1"/>
</dbReference>
<dbReference type="PIRSF" id="PIRSF037511">
    <property type="entry name" value="Transl_init_SUI1_pro"/>
    <property type="match status" value="1"/>
</dbReference>
<comment type="similarity">
    <text evidence="1">Belongs to the SUI1 family.</text>
</comment>
<accession>A0ABQ1HXB0</accession>
<dbReference type="RefSeq" id="WP_055731891.1">
    <property type="nucleotide sequence ID" value="NZ_BMDY01000001.1"/>
</dbReference>
<gene>
    <name evidence="5" type="primary">yciH</name>
    <name evidence="5" type="ORF">GCM10007414_02920</name>
</gene>
<comment type="caution">
    <text evidence="5">The sequence shown here is derived from an EMBL/GenBank/DDBJ whole genome shotgun (WGS) entry which is preliminary data.</text>
</comment>
<evidence type="ECO:0000259" key="4">
    <source>
        <dbReference type="PROSITE" id="PS50296"/>
    </source>
</evidence>
<evidence type="ECO:0000313" key="6">
    <source>
        <dbReference type="Proteomes" id="UP000651977"/>
    </source>
</evidence>